<keyword evidence="3" id="KW-1185">Reference proteome</keyword>
<evidence type="ECO:0000259" key="1">
    <source>
        <dbReference type="Pfam" id="PF13977"/>
    </source>
</evidence>
<organism evidence="2 3">
    <name type="scientific">Nocardia rhamnosiphila</name>
    <dbReference type="NCBI Taxonomy" id="426716"/>
    <lineage>
        <taxon>Bacteria</taxon>
        <taxon>Bacillati</taxon>
        <taxon>Actinomycetota</taxon>
        <taxon>Actinomycetes</taxon>
        <taxon>Mycobacteriales</taxon>
        <taxon>Nocardiaceae</taxon>
        <taxon>Nocardia</taxon>
    </lineage>
</organism>
<dbReference type="SUPFAM" id="SSF48498">
    <property type="entry name" value="Tetracyclin repressor-like, C-terminal domain"/>
    <property type="match status" value="1"/>
</dbReference>
<dbReference type="InterPro" id="IPR036271">
    <property type="entry name" value="Tet_transcr_reg_TetR-rel_C_sf"/>
</dbReference>
<name>A0ABV2WN32_9NOCA</name>
<dbReference type="Gene3D" id="1.10.357.10">
    <property type="entry name" value="Tetracycline Repressor, domain 2"/>
    <property type="match status" value="1"/>
</dbReference>
<proteinExistence type="predicted"/>
<feature type="domain" description="BetI-type transcriptional repressor C-terminal" evidence="1">
    <location>
        <begin position="83"/>
        <end position="187"/>
    </location>
</feature>
<protein>
    <submittedName>
        <fullName evidence="2">TetR family transcriptional regulator C-terminal domain-containing protein</fullName>
    </submittedName>
</protein>
<reference evidence="2 3" key="1">
    <citation type="submission" date="2024-06" db="EMBL/GenBank/DDBJ databases">
        <title>The Natural Products Discovery Center: Release of the First 8490 Sequenced Strains for Exploring Actinobacteria Biosynthetic Diversity.</title>
        <authorList>
            <person name="Kalkreuter E."/>
            <person name="Kautsar S.A."/>
            <person name="Yang D."/>
            <person name="Bader C.D."/>
            <person name="Teijaro C.N."/>
            <person name="Fluegel L."/>
            <person name="Davis C.M."/>
            <person name="Simpson J.R."/>
            <person name="Lauterbach L."/>
            <person name="Steele A.D."/>
            <person name="Gui C."/>
            <person name="Meng S."/>
            <person name="Li G."/>
            <person name="Viehrig K."/>
            <person name="Ye F."/>
            <person name="Su P."/>
            <person name="Kiefer A.F."/>
            <person name="Nichols A."/>
            <person name="Cepeda A.J."/>
            <person name="Yan W."/>
            <person name="Fan B."/>
            <person name="Jiang Y."/>
            <person name="Adhikari A."/>
            <person name="Zheng C.-J."/>
            <person name="Schuster L."/>
            <person name="Cowan T.M."/>
            <person name="Smanski M.J."/>
            <person name="Chevrette M.G."/>
            <person name="De Carvalho L.P.S."/>
            <person name="Shen B."/>
        </authorList>
    </citation>
    <scope>NUCLEOTIDE SEQUENCE [LARGE SCALE GENOMIC DNA]</scope>
    <source>
        <strain evidence="2 3">NPDC019708</strain>
    </source>
</reference>
<comment type="caution">
    <text evidence="2">The sequence shown here is derived from an EMBL/GenBank/DDBJ whole genome shotgun (WGS) entry which is preliminary data.</text>
</comment>
<evidence type="ECO:0000313" key="3">
    <source>
        <dbReference type="Proteomes" id="UP001550628"/>
    </source>
</evidence>
<dbReference type="InterPro" id="IPR009057">
    <property type="entry name" value="Homeodomain-like_sf"/>
</dbReference>
<gene>
    <name evidence="2" type="ORF">ABZ510_10580</name>
</gene>
<accession>A0ABV2WN32</accession>
<dbReference type="EMBL" id="JBEYBF010000005">
    <property type="protein sequence ID" value="MEU1952297.1"/>
    <property type="molecule type" value="Genomic_DNA"/>
</dbReference>
<dbReference type="RefSeq" id="WP_356956945.1">
    <property type="nucleotide sequence ID" value="NZ_JBEYBD010000007.1"/>
</dbReference>
<sequence length="188" mass="20475">MTTDEHGAAFDAVLDLVTSRGITETTLRRVADHCGLDGKTLRRKYGDQYGLLMAAAKELELDRDRRLAAVGSEPRSDSVADRRAYLEAVTRALLLDPTDRRRLLLRTEIVASARLVNGMAAETEWMGTSTRAIVTAALARAGVTEAELETERLLALISGLAFELAYPHGAGEGTADRVVRHHIATIVH</sequence>
<dbReference type="SUPFAM" id="SSF46689">
    <property type="entry name" value="Homeodomain-like"/>
    <property type="match status" value="1"/>
</dbReference>
<evidence type="ECO:0000313" key="2">
    <source>
        <dbReference type="EMBL" id="MEU1952297.1"/>
    </source>
</evidence>
<dbReference type="InterPro" id="IPR039538">
    <property type="entry name" value="BetI_C"/>
</dbReference>
<dbReference type="Pfam" id="PF13977">
    <property type="entry name" value="TetR_C_6"/>
    <property type="match status" value="1"/>
</dbReference>
<dbReference type="Proteomes" id="UP001550628">
    <property type="component" value="Unassembled WGS sequence"/>
</dbReference>